<dbReference type="AlphaFoldDB" id="A0A5B9PQZ9"/>
<protein>
    <submittedName>
        <fullName evidence="1">Uncharacterized protein</fullName>
    </submittedName>
</protein>
<organism evidence="1 2">
    <name type="scientific">Mariniblastus fucicola</name>
    <dbReference type="NCBI Taxonomy" id="980251"/>
    <lineage>
        <taxon>Bacteria</taxon>
        <taxon>Pseudomonadati</taxon>
        <taxon>Planctomycetota</taxon>
        <taxon>Planctomycetia</taxon>
        <taxon>Pirellulales</taxon>
        <taxon>Pirellulaceae</taxon>
        <taxon>Mariniblastus</taxon>
    </lineage>
</organism>
<evidence type="ECO:0000313" key="1">
    <source>
        <dbReference type="EMBL" id="QEG24743.1"/>
    </source>
</evidence>
<accession>A0A5B9PQZ9</accession>
<sequence>MNLIQTSISQQLLIVIQHLLQKNLQLRCLRFLYLAQ</sequence>
<dbReference type="Proteomes" id="UP000322214">
    <property type="component" value="Chromosome"/>
</dbReference>
<name>A0A5B9PQZ9_9BACT</name>
<dbReference type="EMBL" id="CP042912">
    <property type="protein sequence ID" value="QEG24743.1"/>
    <property type="molecule type" value="Genomic_DNA"/>
</dbReference>
<keyword evidence="2" id="KW-1185">Reference proteome</keyword>
<proteinExistence type="predicted"/>
<dbReference type="KEGG" id="mff:MFFC18_46650"/>
<reference evidence="1 2" key="1">
    <citation type="submission" date="2019-08" db="EMBL/GenBank/DDBJ databases">
        <title>Deep-cultivation of Planctomycetes and their phenomic and genomic characterization uncovers novel biology.</title>
        <authorList>
            <person name="Wiegand S."/>
            <person name="Jogler M."/>
            <person name="Boedeker C."/>
            <person name="Pinto D."/>
            <person name="Vollmers J."/>
            <person name="Rivas-Marin E."/>
            <person name="Kohn T."/>
            <person name="Peeters S.H."/>
            <person name="Heuer A."/>
            <person name="Rast P."/>
            <person name="Oberbeckmann S."/>
            <person name="Bunk B."/>
            <person name="Jeske O."/>
            <person name="Meyerdierks A."/>
            <person name="Storesund J.E."/>
            <person name="Kallscheuer N."/>
            <person name="Luecker S."/>
            <person name="Lage O.M."/>
            <person name="Pohl T."/>
            <person name="Merkel B.J."/>
            <person name="Hornburger P."/>
            <person name="Mueller R.-W."/>
            <person name="Bruemmer F."/>
            <person name="Labrenz M."/>
            <person name="Spormann A.M."/>
            <person name="Op den Camp H."/>
            <person name="Overmann J."/>
            <person name="Amann R."/>
            <person name="Jetten M.S.M."/>
            <person name="Mascher T."/>
            <person name="Medema M.H."/>
            <person name="Devos D.P."/>
            <person name="Kaster A.-K."/>
            <person name="Ovreas L."/>
            <person name="Rohde M."/>
            <person name="Galperin M.Y."/>
            <person name="Jogler C."/>
        </authorList>
    </citation>
    <scope>NUCLEOTIDE SEQUENCE [LARGE SCALE GENOMIC DNA]</scope>
    <source>
        <strain evidence="1 2">FC18</strain>
    </source>
</reference>
<gene>
    <name evidence="1" type="ORF">MFFC18_46650</name>
</gene>
<evidence type="ECO:0000313" key="2">
    <source>
        <dbReference type="Proteomes" id="UP000322214"/>
    </source>
</evidence>